<dbReference type="Proteomes" id="UP000567179">
    <property type="component" value="Unassembled WGS sequence"/>
</dbReference>
<proteinExistence type="predicted"/>
<keyword evidence="3" id="KW-1185">Reference proteome</keyword>
<sequence>MGASWTLVTTDAQDPVYGYAGTAALPGNHSTMGRTRNIDLTTSKYSGAPGDVPFSANIPHLPAERTDNYRDNGSMNQVDSIGFPGAGSRSRSDAQRTLKGRSSV</sequence>
<gene>
    <name evidence="2" type="ORF">D9619_002264</name>
</gene>
<name>A0A8H5BEX3_9AGAR</name>
<reference evidence="2 3" key="1">
    <citation type="journal article" date="2020" name="ISME J.">
        <title>Uncovering the hidden diversity of litter-decomposition mechanisms in mushroom-forming fungi.</title>
        <authorList>
            <person name="Floudas D."/>
            <person name="Bentzer J."/>
            <person name="Ahren D."/>
            <person name="Johansson T."/>
            <person name="Persson P."/>
            <person name="Tunlid A."/>
        </authorList>
    </citation>
    <scope>NUCLEOTIDE SEQUENCE [LARGE SCALE GENOMIC DNA]</scope>
    <source>
        <strain evidence="2 3">CBS 101986</strain>
    </source>
</reference>
<dbReference type="AlphaFoldDB" id="A0A8H5BEX3"/>
<accession>A0A8H5BEX3</accession>
<evidence type="ECO:0000313" key="3">
    <source>
        <dbReference type="Proteomes" id="UP000567179"/>
    </source>
</evidence>
<dbReference type="EMBL" id="JAACJJ010000028">
    <property type="protein sequence ID" value="KAF5322052.1"/>
    <property type="molecule type" value="Genomic_DNA"/>
</dbReference>
<feature type="region of interest" description="Disordered" evidence="1">
    <location>
        <begin position="51"/>
        <end position="104"/>
    </location>
</feature>
<comment type="caution">
    <text evidence="2">The sequence shown here is derived from an EMBL/GenBank/DDBJ whole genome shotgun (WGS) entry which is preliminary data.</text>
</comment>
<evidence type="ECO:0000313" key="2">
    <source>
        <dbReference type="EMBL" id="KAF5322052.1"/>
    </source>
</evidence>
<protein>
    <submittedName>
        <fullName evidence="2">Uncharacterized protein</fullName>
    </submittedName>
</protein>
<organism evidence="2 3">
    <name type="scientific">Psilocybe cf. subviscida</name>
    <dbReference type="NCBI Taxonomy" id="2480587"/>
    <lineage>
        <taxon>Eukaryota</taxon>
        <taxon>Fungi</taxon>
        <taxon>Dikarya</taxon>
        <taxon>Basidiomycota</taxon>
        <taxon>Agaricomycotina</taxon>
        <taxon>Agaricomycetes</taxon>
        <taxon>Agaricomycetidae</taxon>
        <taxon>Agaricales</taxon>
        <taxon>Agaricineae</taxon>
        <taxon>Strophariaceae</taxon>
        <taxon>Psilocybe</taxon>
    </lineage>
</organism>
<evidence type="ECO:0000256" key="1">
    <source>
        <dbReference type="SAM" id="MobiDB-lite"/>
    </source>
</evidence>